<comment type="similarity">
    <text evidence="1">Belongs to the ABC transporter superfamily.</text>
</comment>
<keyword evidence="4 6" id="KW-0067">ATP-binding</keyword>
<keyword evidence="3" id="KW-0547">Nucleotide-binding</keyword>
<protein>
    <submittedName>
        <fullName evidence="6">ABC transporter ATP-binding protein</fullName>
    </submittedName>
</protein>
<dbReference type="InterPro" id="IPR017871">
    <property type="entry name" value="ABC_transporter-like_CS"/>
</dbReference>
<dbReference type="Proteomes" id="UP000284822">
    <property type="component" value="Unassembled WGS sequence"/>
</dbReference>
<dbReference type="PROSITE" id="PS00211">
    <property type="entry name" value="ABC_TRANSPORTER_1"/>
    <property type="match status" value="1"/>
</dbReference>
<evidence type="ECO:0000259" key="5">
    <source>
        <dbReference type="PROSITE" id="PS50893"/>
    </source>
</evidence>
<dbReference type="GO" id="GO:0005524">
    <property type="term" value="F:ATP binding"/>
    <property type="evidence" value="ECO:0007669"/>
    <property type="project" value="UniProtKB-KW"/>
</dbReference>
<accession>A0A417Z9V3</accession>
<sequence>MLQVKNIAVFIGHKKIIDDLSFQVQPGDIVGLVGPNGAGKTTIMKTILGLTNFQGQIIFANQKITENNHTALAQVGALIEHPAIYPFLTGLQNLELYSHSHEDLLQVISRLQMEHYISKQSKNYSLGMKQKLGIAIALLNHPQLVILDEPLNGLDIEATIGIRKIIQQYAEQGTAFLISSHVLSELQKIMTRLILINDGQIIIDQALTEIRNLNQCQYKLLTTNLDKTVDILSKHHLPVQKNENYLLINHTDIFKVQDLLYVHNLRLLELEPQETNFEKIIVNLLEQQRRQTHDNYHKTGTF</sequence>
<gene>
    <name evidence="6" type="ORF">DS832_04580</name>
</gene>
<dbReference type="RefSeq" id="WP_118910583.1">
    <property type="nucleotide sequence ID" value="NZ_QOCS01000008.1"/>
</dbReference>
<dbReference type="AlphaFoldDB" id="A0A417Z9V3"/>
<feature type="domain" description="ABC transporter" evidence="5">
    <location>
        <begin position="2"/>
        <end position="223"/>
    </location>
</feature>
<keyword evidence="2" id="KW-0813">Transport</keyword>
<evidence type="ECO:0000256" key="1">
    <source>
        <dbReference type="ARBA" id="ARBA00005417"/>
    </source>
</evidence>
<evidence type="ECO:0000313" key="6">
    <source>
        <dbReference type="EMBL" id="RHW47426.1"/>
    </source>
</evidence>
<reference evidence="6 7" key="1">
    <citation type="submission" date="2018-07" db="EMBL/GenBank/DDBJ databases">
        <title>Genome sequences of six Lactobacillus spp. isolated from bumble bee guts.</title>
        <authorList>
            <person name="Motta E.V.S."/>
            <person name="Moran N.A."/>
        </authorList>
    </citation>
    <scope>NUCLEOTIDE SEQUENCE [LARGE SCALE GENOMIC DNA]</scope>
    <source>
        <strain evidence="6 7">LV-8.1</strain>
    </source>
</reference>
<proteinExistence type="inferred from homology"/>
<dbReference type="SUPFAM" id="SSF52540">
    <property type="entry name" value="P-loop containing nucleoside triphosphate hydrolases"/>
    <property type="match status" value="1"/>
</dbReference>
<dbReference type="PANTHER" id="PTHR43335">
    <property type="entry name" value="ABC TRANSPORTER, ATP-BINDING PROTEIN"/>
    <property type="match status" value="1"/>
</dbReference>
<dbReference type="InterPro" id="IPR003593">
    <property type="entry name" value="AAA+_ATPase"/>
</dbReference>
<dbReference type="Pfam" id="PF00005">
    <property type="entry name" value="ABC_tran"/>
    <property type="match status" value="1"/>
</dbReference>
<dbReference type="EMBL" id="QOCS01000008">
    <property type="protein sequence ID" value="RHW47426.1"/>
    <property type="molecule type" value="Genomic_DNA"/>
</dbReference>
<evidence type="ECO:0000256" key="2">
    <source>
        <dbReference type="ARBA" id="ARBA00022448"/>
    </source>
</evidence>
<dbReference type="InterPro" id="IPR027417">
    <property type="entry name" value="P-loop_NTPase"/>
</dbReference>
<dbReference type="GO" id="GO:0016887">
    <property type="term" value="F:ATP hydrolysis activity"/>
    <property type="evidence" value="ECO:0007669"/>
    <property type="project" value="InterPro"/>
</dbReference>
<organism evidence="6 7">
    <name type="scientific">Bombilactobacillus bombi</name>
    <dbReference type="NCBI Taxonomy" id="1303590"/>
    <lineage>
        <taxon>Bacteria</taxon>
        <taxon>Bacillati</taxon>
        <taxon>Bacillota</taxon>
        <taxon>Bacilli</taxon>
        <taxon>Lactobacillales</taxon>
        <taxon>Lactobacillaceae</taxon>
        <taxon>Bombilactobacillus</taxon>
    </lineage>
</organism>
<evidence type="ECO:0000313" key="7">
    <source>
        <dbReference type="Proteomes" id="UP000284822"/>
    </source>
</evidence>
<dbReference type="PROSITE" id="PS50893">
    <property type="entry name" value="ABC_TRANSPORTER_2"/>
    <property type="match status" value="1"/>
</dbReference>
<comment type="caution">
    <text evidence="6">The sequence shown here is derived from an EMBL/GenBank/DDBJ whole genome shotgun (WGS) entry which is preliminary data.</text>
</comment>
<dbReference type="PANTHER" id="PTHR43335:SF4">
    <property type="entry name" value="ABC TRANSPORTER, ATP-BINDING PROTEIN"/>
    <property type="match status" value="1"/>
</dbReference>
<evidence type="ECO:0000256" key="3">
    <source>
        <dbReference type="ARBA" id="ARBA00022741"/>
    </source>
</evidence>
<name>A0A417Z9V3_9LACO</name>
<dbReference type="InterPro" id="IPR003439">
    <property type="entry name" value="ABC_transporter-like_ATP-bd"/>
</dbReference>
<dbReference type="SMART" id="SM00382">
    <property type="entry name" value="AAA"/>
    <property type="match status" value="1"/>
</dbReference>
<evidence type="ECO:0000256" key="4">
    <source>
        <dbReference type="ARBA" id="ARBA00022840"/>
    </source>
</evidence>
<dbReference type="Gene3D" id="3.40.50.300">
    <property type="entry name" value="P-loop containing nucleotide triphosphate hydrolases"/>
    <property type="match status" value="1"/>
</dbReference>